<sequence length="99" mass="11074">MYDFVEAVKQAALEAVESKDPMRFCFGRVSKVDPLEIWIDQKLTVPESALILTGMVIKHSVEVEGQGKITLDNSLKVGEQVILIRVDGGQKYIVLDRAR</sequence>
<keyword evidence="2" id="KW-1185">Reference proteome</keyword>
<organism evidence="1 2">
    <name type="scientific">Lachnoanaerobaculum saburreum</name>
    <dbReference type="NCBI Taxonomy" id="467210"/>
    <lineage>
        <taxon>Bacteria</taxon>
        <taxon>Bacillati</taxon>
        <taxon>Bacillota</taxon>
        <taxon>Clostridia</taxon>
        <taxon>Lachnospirales</taxon>
        <taxon>Lachnospiraceae</taxon>
        <taxon>Lachnoanaerobaculum</taxon>
    </lineage>
</organism>
<comment type="caution">
    <text evidence="1">The sequence shown here is derived from an EMBL/GenBank/DDBJ whole genome shotgun (WGS) entry which is preliminary data.</text>
</comment>
<dbReference type="STRING" id="467210.HMPREF1866_02328"/>
<evidence type="ECO:0000313" key="1">
    <source>
        <dbReference type="EMBL" id="KXB54476.1"/>
    </source>
</evidence>
<protein>
    <recommendedName>
        <fullName evidence="3">DUF2577 domain-containing protein</fullName>
    </recommendedName>
</protein>
<dbReference type="RefSeq" id="WP_060931923.1">
    <property type="nucleotide sequence ID" value="NZ_KQ959842.1"/>
</dbReference>
<dbReference type="EMBL" id="LSDA01000126">
    <property type="protein sequence ID" value="KXB54476.1"/>
    <property type="molecule type" value="Genomic_DNA"/>
</dbReference>
<accession>A0A133ZGD8</accession>
<evidence type="ECO:0008006" key="3">
    <source>
        <dbReference type="Google" id="ProtNLM"/>
    </source>
</evidence>
<dbReference type="Proteomes" id="UP000070394">
    <property type="component" value="Unassembled WGS sequence"/>
</dbReference>
<gene>
    <name evidence="1" type="ORF">HMPREF1866_02328</name>
</gene>
<reference evidence="2" key="1">
    <citation type="submission" date="2016-01" db="EMBL/GenBank/DDBJ databases">
        <authorList>
            <person name="Mitreva M."/>
            <person name="Pepin K.H."/>
            <person name="Mihindukulasuriya K.A."/>
            <person name="Fulton R."/>
            <person name="Fronick C."/>
            <person name="O'Laughlin M."/>
            <person name="Miner T."/>
            <person name="Herter B."/>
            <person name="Rosa B.A."/>
            <person name="Cordes M."/>
            <person name="Tomlinson C."/>
            <person name="Wollam A."/>
            <person name="Palsikar V.B."/>
            <person name="Mardis E.R."/>
            <person name="Wilson R.K."/>
        </authorList>
    </citation>
    <scope>NUCLEOTIDE SEQUENCE [LARGE SCALE GENOMIC DNA]</scope>
    <source>
        <strain evidence="2">DNF00896</strain>
    </source>
</reference>
<evidence type="ECO:0000313" key="2">
    <source>
        <dbReference type="Proteomes" id="UP000070394"/>
    </source>
</evidence>
<dbReference type="AlphaFoldDB" id="A0A133ZGD8"/>
<name>A0A133ZGD8_9FIRM</name>
<dbReference type="OrthoDB" id="95576at2"/>
<dbReference type="PATRIC" id="fig|467210.3.peg.2306"/>
<dbReference type="InterPro" id="IPR022555">
    <property type="entry name" value="DUF2577"/>
</dbReference>
<proteinExistence type="predicted"/>
<dbReference type="Pfam" id="PF10844">
    <property type="entry name" value="DUF2577"/>
    <property type="match status" value="1"/>
</dbReference>